<keyword evidence="3" id="KW-0813">Transport</keyword>
<dbReference type="FunFam" id="3.40.50.300:FF:000636">
    <property type="entry name" value="ATP-binding cassette sub-family D member 3"/>
    <property type="match status" value="1"/>
</dbReference>
<organism evidence="11 12">
    <name type="scientific">Antrodiella citrinella</name>
    <dbReference type="NCBI Taxonomy" id="2447956"/>
    <lineage>
        <taxon>Eukaryota</taxon>
        <taxon>Fungi</taxon>
        <taxon>Dikarya</taxon>
        <taxon>Basidiomycota</taxon>
        <taxon>Agaricomycotina</taxon>
        <taxon>Agaricomycetes</taxon>
        <taxon>Polyporales</taxon>
        <taxon>Steccherinaceae</taxon>
        <taxon>Antrodiella</taxon>
    </lineage>
</organism>
<dbReference type="GO" id="GO:0140359">
    <property type="term" value="F:ABC-type transporter activity"/>
    <property type="evidence" value="ECO:0007669"/>
    <property type="project" value="InterPro"/>
</dbReference>
<dbReference type="InterPro" id="IPR027417">
    <property type="entry name" value="P-loop_NTPase"/>
</dbReference>
<dbReference type="Proteomes" id="UP000308730">
    <property type="component" value="Unassembled WGS sequence"/>
</dbReference>
<feature type="compositionally biased region" description="Polar residues" evidence="9">
    <location>
        <begin position="42"/>
        <end position="53"/>
    </location>
</feature>
<protein>
    <recommendedName>
        <fullName evidence="10">ABC transporter domain-containing protein</fullName>
    </recommendedName>
</protein>
<dbReference type="PROSITE" id="PS00211">
    <property type="entry name" value="ABC_TRANSPORTER_1"/>
    <property type="match status" value="1"/>
</dbReference>
<dbReference type="OrthoDB" id="422637at2759"/>
<keyword evidence="5" id="KW-0547">Nucleotide-binding</keyword>
<dbReference type="Pfam" id="PF00005">
    <property type="entry name" value="ABC_tran"/>
    <property type="match status" value="1"/>
</dbReference>
<dbReference type="Pfam" id="PF06472">
    <property type="entry name" value="ABC_membrane_2"/>
    <property type="match status" value="1"/>
</dbReference>
<evidence type="ECO:0000256" key="1">
    <source>
        <dbReference type="ARBA" id="ARBA00004585"/>
    </source>
</evidence>
<evidence type="ECO:0000256" key="4">
    <source>
        <dbReference type="ARBA" id="ARBA00022692"/>
    </source>
</evidence>
<dbReference type="GO" id="GO:0042760">
    <property type="term" value="P:very long-chain fatty acid catabolic process"/>
    <property type="evidence" value="ECO:0007669"/>
    <property type="project" value="TreeGrafter"/>
</dbReference>
<dbReference type="InterPro" id="IPR003593">
    <property type="entry name" value="AAA+_ATPase"/>
</dbReference>
<keyword evidence="12" id="KW-1185">Reference proteome</keyword>
<dbReference type="PROSITE" id="PS50893">
    <property type="entry name" value="ABC_TRANSPORTER_2"/>
    <property type="match status" value="1"/>
</dbReference>
<dbReference type="Gene3D" id="3.40.50.300">
    <property type="entry name" value="P-loop containing nucleotide triphosphate hydrolases"/>
    <property type="match status" value="1"/>
</dbReference>
<evidence type="ECO:0000313" key="12">
    <source>
        <dbReference type="Proteomes" id="UP000308730"/>
    </source>
</evidence>
<evidence type="ECO:0000256" key="2">
    <source>
        <dbReference type="ARBA" id="ARBA00008575"/>
    </source>
</evidence>
<evidence type="ECO:0000313" key="11">
    <source>
        <dbReference type="EMBL" id="THH29737.1"/>
    </source>
</evidence>
<comment type="similarity">
    <text evidence="2">Belongs to the ABC transporter superfamily. ABCD family. Peroxisomal fatty acyl CoA transporter (TC 3.A.1.203) subfamily.</text>
</comment>
<dbReference type="GO" id="GO:0005524">
    <property type="term" value="F:ATP binding"/>
    <property type="evidence" value="ECO:0007669"/>
    <property type="project" value="UniProtKB-KW"/>
</dbReference>
<evidence type="ECO:0000256" key="3">
    <source>
        <dbReference type="ARBA" id="ARBA00022448"/>
    </source>
</evidence>
<gene>
    <name evidence="11" type="ORF">EUX98_g4459</name>
</gene>
<keyword evidence="6" id="KW-0067">ATP-binding</keyword>
<dbReference type="GO" id="GO:0005778">
    <property type="term" value="C:peroxisomal membrane"/>
    <property type="evidence" value="ECO:0007669"/>
    <property type="project" value="UniProtKB-SubCell"/>
</dbReference>
<feature type="region of interest" description="Disordered" evidence="9">
    <location>
        <begin position="42"/>
        <end position="74"/>
    </location>
</feature>
<evidence type="ECO:0000256" key="8">
    <source>
        <dbReference type="ARBA" id="ARBA00023136"/>
    </source>
</evidence>
<feature type="compositionally biased region" description="Basic and acidic residues" evidence="9">
    <location>
        <begin position="63"/>
        <end position="74"/>
    </location>
</feature>
<keyword evidence="7" id="KW-1133">Transmembrane helix</keyword>
<dbReference type="InterPro" id="IPR011527">
    <property type="entry name" value="ABC1_TM_dom"/>
</dbReference>
<dbReference type="InterPro" id="IPR017871">
    <property type="entry name" value="ABC_transporter-like_CS"/>
</dbReference>
<evidence type="ECO:0000256" key="5">
    <source>
        <dbReference type="ARBA" id="ARBA00022741"/>
    </source>
</evidence>
<evidence type="ECO:0000256" key="7">
    <source>
        <dbReference type="ARBA" id="ARBA00022989"/>
    </source>
</evidence>
<keyword evidence="8" id="KW-0472">Membrane</keyword>
<proteinExistence type="inferred from homology"/>
<name>A0A4S4MVW6_9APHY</name>
<comment type="caution">
    <text evidence="11">The sequence shown here is derived from an EMBL/GenBank/DDBJ whole genome shotgun (WGS) entry which is preliminary data.</text>
</comment>
<dbReference type="SMART" id="SM00382">
    <property type="entry name" value="AAA"/>
    <property type="match status" value="1"/>
</dbReference>
<dbReference type="GO" id="GO:0005324">
    <property type="term" value="F:long-chain fatty acid transmembrane transporter activity"/>
    <property type="evidence" value="ECO:0007669"/>
    <property type="project" value="TreeGrafter"/>
</dbReference>
<dbReference type="GO" id="GO:0015910">
    <property type="term" value="P:long-chain fatty acid import into peroxisome"/>
    <property type="evidence" value="ECO:0007669"/>
    <property type="project" value="TreeGrafter"/>
</dbReference>
<dbReference type="PANTHER" id="PTHR11384:SF69">
    <property type="entry name" value="PEROXISOMAL LONG-CHAIN FATTY ACID IMPORT PROTEIN 1"/>
    <property type="match status" value="1"/>
</dbReference>
<evidence type="ECO:0000256" key="9">
    <source>
        <dbReference type="SAM" id="MobiDB-lite"/>
    </source>
</evidence>
<accession>A0A4S4MVW6</accession>
<dbReference type="InterPro" id="IPR050835">
    <property type="entry name" value="ABC_transporter_sub-D"/>
</dbReference>
<keyword evidence="4" id="KW-0812">Transmembrane</keyword>
<dbReference type="PANTHER" id="PTHR11384">
    <property type="entry name" value="ATP-BINDING CASSETTE, SUB-FAMILY D MEMBER"/>
    <property type="match status" value="1"/>
</dbReference>
<dbReference type="InterPro" id="IPR003439">
    <property type="entry name" value="ABC_transporter-like_ATP-bd"/>
</dbReference>
<feature type="domain" description="ABC transporter" evidence="10">
    <location>
        <begin position="483"/>
        <end position="710"/>
    </location>
</feature>
<dbReference type="GO" id="GO:0006635">
    <property type="term" value="P:fatty acid beta-oxidation"/>
    <property type="evidence" value="ECO:0007669"/>
    <property type="project" value="TreeGrafter"/>
</dbReference>
<evidence type="ECO:0000259" key="10">
    <source>
        <dbReference type="PROSITE" id="PS50893"/>
    </source>
</evidence>
<evidence type="ECO:0000256" key="6">
    <source>
        <dbReference type="ARBA" id="ARBA00022840"/>
    </source>
</evidence>
<dbReference type="EMBL" id="SGPM01000110">
    <property type="protein sequence ID" value="THH29737.1"/>
    <property type="molecule type" value="Genomic_DNA"/>
</dbReference>
<dbReference type="AlphaFoldDB" id="A0A4S4MVW6"/>
<dbReference type="CDD" id="cd03223">
    <property type="entry name" value="ABCD_peroxisomal_ALDP"/>
    <property type="match status" value="1"/>
</dbReference>
<reference evidence="11 12" key="1">
    <citation type="submission" date="2019-02" db="EMBL/GenBank/DDBJ databases">
        <title>Genome sequencing of the rare red list fungi Antrodiella citrinella (Flaviporus citrinellus).</title>
        <authorList>
            <person name="Buettner E."/>
            <person name="Kellner H."/>
        </authorList>
    </citation>
    <scope>NUCLEOTIDE SEQUENCE [LARGE SCALE GENOMIC DNA]</scope>
    <source>
        <strain evidence="11 12">DSM 108506</strain>
    </source>
</reference>
<sequence>MSAKDRIAALSKFYVSHRPLVQRSLNIAFALYVVHNTYRSISARPTQSPSSDSAKGKGKGKGKGKEKDDGEGVKKAPRVAVDGLFYQRLSNILRIVIPSIRSKEAMLLCMHSSLLIFRTVISLYVAALDGKIVASLVRAQTGAFLLNILKWLLVAIPATWTNSWLSYVQNKLALAYRTRLTNEVMKQYLGDEDDGPRDGKVFYKLANLDDRIKNPDQMITHDIQRFSNHLAAIYANLAKPVLDVILYNYQLSQNVGAEGLVILTVLVQASAALLRALTPPFGAYTALSAQLAGSFRHTHSRLASFAEEIAFFGGEETEKMLVEREYAGIVEHENTVLSRRWWFGCVEEGVVKWLWGSFGLCICAIPVFFRLPGVSSLDLGGRTEGFVTNRRLLLSSSGRYLYSFALHYLIQFFFDADAFGRVLYSYKDLSELAGYTARVSLLLDTMADVRKGKFDKALVSSASTEENAKILRGRGQTLESDEIHFENVPIVTPNGDVLLKSLSFYVKPGQHLLIVGPNGCGKSSLFRILGGLWPVYGGVVRKPPADQFILIPQRPYLSLGTLRDQIIYPHSRADMEARGILDSDLLDILAVVHMEQIVEREGGWDASREWRESLSGGDQQKIAWARLFYHQPKYAVLDEATSLVPTEMEGMMMDHATSLGITLLTVSHRPSLWKYHSMILQYDGQGGYVFTKLDAEKRLALQQEKETLEAKLLDV</sequence>
<dbReference type="SUPFAM" id="SSF52540">
    <property type="entry name" value="P-loop containing nucleoside triphosphate hydrolases"/>
    <property type="match status" value="1"/>
</dbReference>
<comment type="subcellular location">
    <subcellularLocation>
        <location evidence="1">Peroxisome membrane</location>
        <topology evidence="1">Multi-pass membrane protein</topology>
    </subcellularLocation>
</comment>
<dbReference type="GO" id="GO:0007031">
    <property type="term" value="P:peroxisome organization"/>
    <property type="evidence" value="ECO:0007669"/>
    <property type="project" value="TreeGrafter"/>
</dbReference>
<dbReference type="GO" id="GO:0016887">
    <property type="term" value="F:ATP hydrolysis activity"/>
    <property type="evidence" value="ECO:0007669"/>
    <property type="project" value="InterPro"/>
</dbReference>